<feature type="compositionally biased region" description="Basic residues" evidence="1">
    <location>
        <begin position="326"/>
        <end position="340"/>
    </location>
</feature>
<accession>A0AAD4ETV5</accession>
<feature type="compositionally biased region" description="Low complexity" evidence="1">
    <location>
        <begin position="25"/>
        <end position="42"/>
    </location>
</feature>
<feature type="compositionally biased region" description="Acidic residues" evidence="1">
    <location>
        <begin position="377"/>
        <end position="386"/>
    </location>
</feature>
<evidence type="ECO:0008006" key="4">
    <source>
        <dbReference type="Google" id="ProtNLM"/>
    </source>
</evidence>
<dbReference type="GO" id="GO:0008270">
    <property type="term" value="F:zinc ion binding"/>
    <property type="evidence" value="ECO:0007669"/>
    <property type="project" value="InterPro"/>
</dbReference>
<gene>
    <name evidence="2" type="ORF">NEMBOFW57_006923</name>
</gene>
<dbReference type="Gene3D" id="4.10.60.10">
    <property type="entry name" value="Zinc finger, CCHC-type"/>
    <property type="match status" value="1"/>
</dbReference>
<feature type="region of interest" description="Disordered" evidence="1">
    <location>
        <begin position="1"/>
        <end position="68"/>
    </location>
</feature>
<feature type="compositionally biased region" description="Basic residues" evidence="1">
    <location>
        <begin position="43"/>
        <end position="56"/>
    </location>
</feature>
<evidence type="ECO:0000313" key="3">
    <source>
        <dbReference type="Proteomes" id="UP001197093"/>
    </source>
</evidence>
<reference evidence="2" key="1">
    <citation type="submission" date="2023-02" db="EMBL/GenBank/DDBJ databases">
        <authorList>
            <person name="Palmer J.M."/>
        </authorList>
    </citation>
    <scope>NUCLEOTIDE SEQUENCE</scope>
    <source>
        <strain evidence="2">FW57</strain>
    </source>
</reference>
<feature type="region of interest" description="Disordered" evidence="1">
    <location>
        <begin position="320"/>
        <end position="388"/>
    </location>
</feature>
<name>A0AAD4ETV5_9PEZI</name>
<dbReference type="SUPFAM" id="SSF57756">
    <property type="entry name" value="Retrovirus zinc finger-like domains"/>
    <property type="match status" value="1"/>
</dbReference>
<organism evidence="2 3">
    <name type="scientific">Staphylotrichum longicolle</name>
    <dbReference type="NCBI Taxonomy" id="669026"/>
    <lineage>
        <taxon>Eukaryota</taxon>
        <taxon>Fungi</taxon>
        <taxon>Dikarya</taxon>
        <taxon>Ascomycota</taxon>
        <taxon>Pezizomycotina</taxon>
        <taxon>Sordariomycetes</taxon>
        <taxon>Sordariomycetidae</taxon>
        <taxon>Sordariales</taxon>
        <taxon>Chaetomiaceae</taxon>
        <taxon>Staphylotrichum</taxon>
    </lineage>
</organism>
<dbReference type="EMBL" id="JAHCVI010000003">
    <property type="protein sequence ID" value="KAG7287412.1"/>
    <property type="molecule type" value="Genomic_DNA"/>
</dbReference>
<dbReference type="AlphaFoldDB" id="A0AAD4ETV5"/>
<dbReference type="InterPro" id="IPR036875">
    <property type="entry name" value="Znf_CCHC_sf"/>
</dbReference>
<keyword evidence="3" id="KW-1185">Reference proteome</keyword>
<dbReference type="GO" id="GO:0003676">
    <property type="term" value="F:nucleic acid binding"/>
    <property type="evidence" value="ECO:0007669"/>
    <property type="project" value="InterPro"/>
</dbReference>
<sequence length="411" mass="45084">MTDNETGAVAVATNNDGGDREVANTTTTIGPEAETTTAAGTAGKKKNKKKKKKSAKKATLPAAVGAEKPTEGTVEERWVHIWELIKSDQEMLSSLGYEDFKEMLGRATAMRGAQSAARGPVCGNPECGKAGHTLAVCPKPTCPVEGDMTGCFFCNTVNHDADDCPMMEWVAPSTLVTHLITNRAGMPPWKTRIDWVALANDNWDLVCFTLLPLTRAYVRRNYVPGKRWEEVNGLSYITDPLFKDANRRLLKTLAKKPKPLMEASPNMCYCEDNCSSDKGSVHYLFKNSYLAKYIPDMTANKQEIERLMASFERELAASEAQLSKQMPKKVTKERKGRRAMKKEALAATAAADAAANAEETVAGPSQQKAKVDKKDDSADEDDDDVNVSDKLLELADEIDDLLQNLQNIVKS</sequence>
<protein>
    <recommendedName>
        <fullName evidence="4">CCHC-type domain-containing protein</fullName>
    </recommendedName>
</protein>
<evidence type="ECO:0000256" key="1">
    <source>
        <dbReference type="SAM" id="MobiDB-lite"/>
    </source>
</evidence>
<proteinExistence type="predicted"/>
<comment type="caution">
    <text evidence="2">The sequence shown here is derived from an EMBL/GenBank/DDBJ whole genome shotgun (WGS) entry which is preliminary data.</text>
</comment>
<feature type="compositionally biased region" description="Low complexity" evidence="1">
    <location>
        <begin position="345"/>
        <end position="362"/>
    </location>
</feature>
<dbReference type="Proteomes" id="UP001197093">
    <property type="component" value="Unassembled WGS sequence"/>
</dbReference>
<evidence type="ECO:0000313" key="2">
    <source>
        <dbReference type="EMBL" id="KAG7287412.1"/>
    </source>
</evidence>